<feature type="compositionally biased region" description="Polar residues" evidence="1">
    <location>
        <begin position="41"/>
        <end position="61"/>
    </location>
</feature>
<sequence>MMQRHQHPNPKCQALRSRPPPTPTPQKSQKHSLHRFHTISPDASFTNPGTDNHPSAPSASKTLVPRSPSRAHSGPKGITSGAPGHMDPGNHGAQDTASSHDARASGWLGWVSRSDEGEAAKWELVGIDEEGAKDVARLLEHLRVDHYSRNPLSDKPTNLPGEASPVKPKEQAVRFACLGETVAGVAVLSLMETPAIRPAWTSRPDRGNSRYSLAELTRRSGPSRPDIWGLPTRLTCIAEPA</sequence>
<dbReference type="Proteomes" id="UP000326924">
    <property type="component" value="Unassembled WGS sequence"/>
</dbReference>
<proteinExistence type="predicted"/>
<dbReference type="InParanoid" id="A0A5J5EUM7"/>
<organism evidence="2 3">
    <name type="scientific">Sphaerosporella brunnea</name>
    <dbReference type="NCBI Taxonomy" id="1250544"/>
    <lineage>
        <taxon>Eukaryota</taxon>
        <taxon>Fungi</taxon>
        <taxon>Dikarya</taxon>
        <taxon>Ascomycota</taxon>
        <taxon>Pezizomycotina</taxon>
        <taxon>Pezizomycetes</taxon>
        <taxon>Pezizales</taxon>
        <taxon>Pyronemataceae</taxon>
        <taxon>Sphaerosporella</taxon>
    </lineage>
</organism>
<evidence type="ECO:0000313" key="3">
    <source>
        <dbReference type="Proteomes" id="UP000326924"/>
    </source>
</evidence>
<protein>
    <submittedName>
        <fullName evidence="2">Uncharacterized protein</fullName>
    </submittedName>
</protein>
<dbReference type="AlphaFoldDB" id="A0A5J5EUM7"/>
<keyword evidence="3" id="KW-1185">Reference proteome</keyword>
<name>A0A5J5EUM7_9PEZI</name>
<comment type="caution">
    <text evidence="2">The sequence shown here is derived from an EMBL/GenBank/DDBJ whole genome shotgun (WGS) entry which is preliminary data.</text>
</comment>
<evidence type="ECO:0000313" key="2">
    <source>
        <dbReference type="EMBL" id="KAA8904619.1"/>
    </source>
</evidence>
<accession>A0A5J5EUM7</accession>
<dbReference type="EMBL" id="VXIS01000106">
    <property type="protein sequence ID" value="KAA8904619.1"/>
    <property type="molecule type" value="Genomic_DNA"/>
</dbReference>
<feature type="compositionally biased region" description="Basic residues" evidence="1">
    <location>
        <begin position="28"/>
        <end position="37"/>
    </location>
</feature>
<reference evidence="2 3" key="1">
    <citation type="submission" date="2019-09" db="EMBL/GenBank/DDBJ databases">
        <title>Draft genome of the ectomycorrhizal ascomycete Sphaerosporella brunnea.</title>
        <authorList>
            <consortium name="DOE Joint Genome Institute"/>
            <person name="Benucci G.M."/>
            <person name="Marozzi G."/>
            <person name="Antonielli L."/>
            <person name="Sanchez S."/>
            <person name="Marco P."/>
            <person name="Wang X."/>
            <person name="Falini L.B."/>
            <person name="Barry K."/>
            <person name="Haridas S."/>
            <person name="Lipzen A."/>
            <person name="Labutti K."/>
            <person name="Grigoriev I.V."/>
            <person name="Murat C."/>
            <person name="Martin F."/>
            <person name="Albertini E."/>
            <person name="Donnini D."/>
            <person name="Bonito G."/>
        </authorList>
    </citation>
    <scope>NUCLEOTIDE SEQUENCE [LARGE SCALE GENOMIC DNA]</scope>
    <source>
        <strain evidence="2 3">Sb_GMNB300</strain>
    </source>
</reference>
<feature type="region of interest" description="Disordered" evidence="1">
    <location>
        <begin position="1"/>
        <end position="102"/>
    </location>
</feature>
<gene>
    <name evidence="2" type="ORF">FN846DRAFT_984307</name>
</gene>
<evidence type="ECO:0000256" key="1">
    <source>
        <dbReference type="SAM" id="MobiDB-lite"/>
    </source>
</evidence>